<dbReference type="EMBL" id="SLVX01000001">
    <property type="protein sequence ID" value="TCN48884.1"/>
    <property type="molecule type" value="Genomic_DNA"/>
</dbReference>
<evidence type="ECO:0000256" key="1">
    <source>
        <dbReference type="SAM" id="MobiDB-lite"/>
    </source>
</evidence>
<feature type="compositionally biased region" description="Polar residues" evidence="1">
    <location>
        <begin position="105"/>
        <end position="114"/>
    </location>
</feature>
<organism evidence="2 3">
    <name type="scientific">Shinella granuli</name>
    <dbReference type="NCBI Taxonomy" id="323621"/>
    <lineage>
        <taxon>Bacteria</taxon>
        <taxon>Pseudomonadati</taxon>
        <taxon>Pseudomonadota</taxon>
        <taxon>Alphaproteobacteria</taxon>
        <taxon>Hyphomicrobiales</taxon>
        <taxon>Rhizobiaceae</taxon>
        <taxon>Shinella</taxon>
    </lineage>
</organism>
<dbReference type="AlphaFoldDB" id="A0A4R2D8M4"/>
<reference evidence="2 3" key="1">
    <citation type="submission" date="2019-03" db="EMBL/GenBank/DDBJ databases">
        <title>Genomic Encyclopedia of Type Strains, Phase IV (KMG-IV): sequencing the most valuable type-strain genomes for metagenomic binning, comparative biology and taxonomic classification.</title>
        <authorList>
            <person name="Goeker M."/>
        </authorList>
    </citation>
    <scope>NUCLEOTIDE SEQUENCE [LARGE SCALE GENOMIC DNA]</scope>
    <source>
        <strain evidence="2 3">DSM 18401</strain>
    </source>
</reference>
<sequence length="114" mass="12395">MLDLTKERARESKERADNMAIKNAKLRGELLAADEVLFGWSHIQTNTRLGVLAIVPRLSQEFGLTPDQEAVLDAEVRRALTGLADDPLRPLGADGDEGDERSSPAAETSTLPVD</sequence>
<keyword evidence="3" id="KW-1185">Reference proteome</keyword>
<proteinExistence type="predicted"/>
<evidence type="ECO:0000313" key="2">
    <source>
        <dbReference type="EMBL" id="TCN48884.1"/>
    </source>
</evidence>
<dbReference type="Proteomes" id="UP000295351">
    <property type="component" value="Unassembled WGS sequence"/>
</dbReference>
<feature type="region of interest" description="Disordered" evidence="1">
    <location>
        <begin position="83"/>
        <end position="114"/>
    </location>
</feature>
<protein>
    <submittedName>
        <fullName evidence="2">Uncharacterized protein</fullName>
    </submittedName>
</protein>
<accession>A0A4R2D8M4</accession>
<evidence type="ECO:0000313" key="3">
    <source>
        <dbReference type="Proteomes" id="UP000295351"/>
    </source>
</evidence>
<comment type="caution">
    <text evidence="2">The sequence shown here is derived from an EMBL/GenBank/DDBJ whole genome shotgun (WGS) entry which is preliminary data.</text>
</comment>
<name>A0A4R2D8M4_SHIGR</name>
<gene>
    <name evidence="2" type="ORF">EV665_101623</name>
</gene>